<dbReference type="Proteomes" id="UP001283361">
    <property type="component" value="Unassembled WGS sequence"/>
</dbReference>
<dbReference type="AlphaFoldDB" id="A0AAE1CZI3"/>
<organism evidence="1 2">
    <name type="scientific">Elysia crispata</name>
    <name type="common">lettuce slug</name>
    <dbReference type="NCBI Taxonomy" id="231223"/>
    <lineage>
        <taxon>Eukaryota</taxon>
        <taxon>Metazoa</taxon>
        <taxon>Spiralia</taxon>
        <taxon>Lophotrochozoa</taxon>
        <taxon>Mollusca</taxon>
        <taxon>Gastropoda</taxon>
        <taxon>Heterobranchia</taxon>
        <taxon>Euthyneura</taxon>
        <taxon>Panpulmonata</taxon>
        <taxon>Sacoglossa</taxon>
        <taxon>Placobranchoidea</taxon>
        <taxon>Plakobranchidae</taxon>
        <taxon>Elysia</taxon>
    </lineage>
</organism>
<protein>
    <submittedName>
        <fullName evidence="1">Uncharacterized protein</fullName>
    </submittedName>
</protein>
<reference evidence="1" key="1">
    <citation type="journal article" date="2023" name="G3 (Bethesda)">
        <title>A reference genome for the long-term kleptoplast-retaining sea slug Elysia crispata morphotype clarki.</title>
        <authorList>
            <person name="Eastman K.E."/>
            <person name="Pendleton A.L."/>
            <person name="Shaikh M.A."/>
            <person name="Suttiyut T."/>
            <person name="Ogas R."/>
            <person name="Tomko P."/>
            <person name="Gavelis G."/>
            <person name="Widhalm J.R."/>
            <person name="Wisecaver J.H."/>
        </authorList>
    </citation>
    <scope>NUCLEOTIDE SEQUENCE</scope>
    <source>
        <strain evidence="1">ECLA1</strain>
    </source>
</reference>
<keyword evidence="2" id="KW-1185">Reference proteome</keyword>
<accession>A0AAE1CZI3</accession>
<evidence type="ECO:0000313" key="2">
    <source>
        <dbReference type="Proteomes" id="UP001283361"/>
    </source>
</evidence>
<proteinExistence type="predicted"/>
<sequence length="107" mass="12172">MEERRRDGLRLATGNDYSIIIISCGNFLYLIHSLLLCWSLKMAGSEENVPVLDLWVGDMKKGSDITRRTDYTGPQSRTIRFNISSPDTLSCDKLNWCVTVNTGQSRR</sequence>
<comment type="caution">
    <text evidence="1">The sequence shown here is derived from an EMBL/GenBank/DDBJ whole genome shotgun (WGS) entry which is preliminary data.</text>
</comment>
<evidence type="ECO:0000313" key="1">
    <source>
        <dbReference type="EMBL" id="KAK3746083.1"/>
    </source>
</evidence>
<name>A0AAE1CZI3_9GAST</name>
<dbReference type="EMBL" id="JAWDGP010006169">
    <property type="protein sequence ID" value="KAK3746083.1"/>
    <property type="molecule type" value="Genomic_DNA"/>
</dbReference>
<gene>
    <name evidence="1" type="ORF">RRG08_065248</name>
</gene>